<feature type="compositionally biased region" description="Polar residues" evidence="10">
    <location>
        <begin position="37"/>
        <end position="53"/>
    </location>
</feature>
<feature type="domain" description="TonB-dependent receptor-like beta-barrel" evidence="12">
    <location>
        <begin position="479"/>
        <end position="990"/>
    </location>
</feature>
<dbReference type="RefSeq" id="WP_135965517.1">
    <property type="nucleotide sequence ID" value="NZ_SRXT01000008.1"/>
</dbReference>
<dbReference type="PANTHER" id="PTHR47234:SF2">
    <property type="entry name" value="TONB-DEPENDENT RECEPTOR"/>
    <property type="match status" value="1"/>
</dbReference>
<evidence type="ECO:0000313" key="14">
    <source>
        <dbReference type="EMBL" id="TGX49693.1"/>
    </source>
</evidence>
<comment type="similarity">
    <text evidence="8 9">Belongs to the TonB-dependent receptor family.</text>
</comment>
<evidence type="ECO:0000256" key="4">
    <source>
        <dbReference type="ARBA" id="ARBA00022692"/>
    </source>
</evidence>
<organism evidence="14 15">
    <name type="scientific">Sphingomonas gei</name>
    <dbReference type="NCBI Taxonomy" id="1395960"/>
    <lineage>
        <taxon>Bacteria</taxon>
        <taxon>Pseudomonadati</taxon>
        <taxon>Pseudomonadota</taxon>
        <taxon>Alphaproteobacteria</taxon>
        <taxon>Sphingomonadales</taxon>
        <taxon>Sphingomonadaceae</taxon>
        <taxon>Sphingomonas</taxon>
    </lineage>
</organism>
<evidence type="ECO:0000259" key="12">
    <source>
        <dbReference type="Pfam" id="PF00593"/>
    </source>
</evidence>
<keyword evidence="6 8" id="KW-0472">Membrane</keyword>
<dbReference type="PANTHER" id="PTHR47234">
    <property type="match status" value="1"/>
</dbReference>
<protein>
    <submittedName>
        <fullName evidence="14">TonB-dependent receptor</fullName>
    </submittedName>
</protein>
<keyword evidence="7 8" id="KW-0998">Cell outer membrane</keyword>
<evidence type="ECO:0000256" key="11">
    <source>
        <dbReference type="SAM" id="SignalP"/>
    </source>
</evidence>
<evidence type="ECO:0000256" key="7">
    <source>
        <dbReference type="ARBA" id="ARBA00023237"/>
    </source>
</evidence>
<feature type="signal peptide" evidence="11">
    <location>
        <begin position="1"/>
        <end position="29"/>
    </location>
</feature>
<dbReference type="InterPro" id="IPR039426">
    <property type="entry name" value="TonB-dep_rcpt-like"/>
</dbReference>
<accession>A0A4S1X1V7</accession>
<dbReference type="AlphaFoldDB" id="A0A4S1X1V7"/>
<dbReference type="Proteomes" id="UP000306147">
    <property type="component" value="Unassembled WGS sequence"/>
</dbReference>
<dbReference type="Gene3D" id="2.40.170.20">
    <property type="entry name" value="TonB-dependent receptor, beta-barrel domain"/>
    <property type="match status" value="1"/>
</dbReference>
<keyword evidence="3 8" id="KW-1134">Transmembrane beta strand</keyword>
<feature type="region of interest" description="Disordered" evidence="10">
    <location>
        <begin position="32"/>
        <end position="62"/>
    </location>
</feature>
<dbReference type="SUPFAM" id="SSF56935">
    <property type="entry name" value="Porins"/>
    <property type="match status" value="1"/>
</dbReference>
<dbReference type="PROSITE" id="PS52016">
    <property type="entry name" value="TONB_DEPENDENT_REC_3"/>
    <property type="match status" value="1"/>
</dbReference>
<dbReference type="OrthoDB" id="7051241at2"/>
<evidence type="ECO:0000313" key="15">
    <source>
        <dbReference type="Proteomes" id="UP000306147"/>
    </source>
</evidence>
<dbReference type="Pfam" id="PF00593">
    <property type="entry name" value="TonB_dep_Rec_b-barrel"/>
    <property type="match status" value="1"/>
</dbReference>
<name>A0A4S1X1V7_9SPHN</name>
<keyword evidence="2 8" id="KW-0813">Transport</keyword>
<gene>
    <name evidence="14" type="ORF">E5A73_19515</name>
</gene>
<evidence type="ECO:0000259" key="13">
    <source>
        <dbReference type="Pfam" id="PF07715"/>
    </source>
</evidence>
<keyword evidence="4 8" id="KW-0812">Transmembrane</keyword>
<reference evidence="14 15" key="1">
    <citation type="submission" date="2019-04" db="EMBL/GenBank/DDBJ databases">
        <title>Sphingomonas psychrotolerans sp. nov., isolated from soil in the Tianshan Mountains, Xinjiang, China.</title>
        <authorList>
            <person name="Luo Y."/>
            <person name="Sheng H."/>
        </authorList>
    </citation>
    <scope>NUCLEOTIDE SEQUENCE [LARGE SCALE GENOMIC DNA]</scope>
    <source>
        <strain evidence="14 15">ZFGT-11</strain>
    </source>
</reference>
<dbReference type="EMBL" id="SRXT01000008">
    <property type="protein sequence ID" value="TGX49693.1"/>
    <property type="molecule type" value="Genomic_DNA"/>
</dbReference>
<comment type="caution">
    <text evidence="14">The sequence shown here is derived from an EMBL/GenBank/DDBJ whole genome shotgun (WGS) entry which is preliminary data.</text>
</comment>
<feature type="domain" description="TonB-dependent receptor plug" evidence="13">
    <location>
        <begin position="75"/>
        <end position="191"/>
    </location>
</feature>
<keyword evidence="14" id="KW-0675">Receptor</keyword>
<feature type="chain" id="PRO_5020408006" evidence="11">
    <location>
        <begin position="30"/>
        <end position="1019"/>
    </location>
</feature>
<evidence type="ECO:0000256" key="6">
    <source>
        <dbReference type="ARBA" id="ARBA00023136"/>
    </source>
</evidence>
<evidence type="ECO:0000256" key="2">
    <source>
        <dbReference type="ARBA" id="ARBA00022448"/>
    </source>
</evidence>
<keyword evidence="5 9" id="KW-0798">TonB box</keyword>
<evidence type="ECO:0000256" key="9">
    <source>
        <dbReference type="RuleBase" id="RU003357"/>
    </source>
</evidence>
<dbReference type="InterPro" id="IPR000531">
    <property type="entry name" value="Beta-barrel_TonB"/>
</dbReference>
<keyword evidence="11" id="KW-0732">Signal</keyword>
<dbReference type="Pfam" id="PF07715">
    <property type="entry name" value="Plug"/>
    <property type="match status" value="1"/>
</dbReference>
<evidence type="ECO:0000256" key="10">
    <source>
        <dbReference type="SAM" id="MobiDB-lite"/>
    </source>
</evidence>
<dbReference type="GO" id="GO:0009279">
    <property type="term" value="C:cell outer membrane"/>
    <property type="evidence" value="ECO:0007669"/>
    <property type="project" value="UniProtKB-SubCell"/>
</dbReference>
<dbReference type="InterPro" id="IPR012910">
    <property type="entry name" value="Plug_dom"/>
</dbReference>
<evidence type="ECO:0000256" key="5">
    <source>
        <dbReference type="ARBA" id="ARBA00023077"/>
    </source>
</evidence>
<evidence type="ECO:0000256" key="3">
    <source>
        <dbReference type="ARBA" id="ARBA00022452"/>
    </source>
</evidence>
<dbReference type="Gene3D" id="2.170.130.10">
    <property type="entry name" value="TonB-dependent receptor, plug domain"/>
    <property type="match status" value="1"/>
</dbReference>
<proteinExistence type="inferred from homology"/>
<dbReference type="InterPro" id="IPR037066">
    <property type="entry name" value="Plug_dom_sf"/>
</dbReference>
<dbReference type="InterPro" id="IPR036942">
    <property type="entry name" value="Beta-barrel_TonB_sf"/>
</dbReference>
<evidence type="ECO:0000256" key="1">
    <source>
        <dbReference type="ARBA" id="ARBA00004571"/>
    </source>
</evidence>
<evidence type="ECO:0000256" key="8">
    <source>
        <dbReference type="PROSITE-ProRule" id="PRU01360"/>
    </source>
</evidence>
<feature type="region of interest" description="Disordered" evidence="10">
    <location>
        <begin position="251"/>
        <end position="283"/>
    </location>
</feature>
<comment type="subcellular location">
    <subcellularLocation>
        <location evidence="1 8">Cell outer membrane</location>
        <topology evidence="1 8">Multi-pass membrane protein</topology>
    </subcellularLocation>
</comment>
<sequence>MGYSVFRSRGLLTVSAAALSLALLAPAYAQTAAPGQSDDNVPESTVANDPQSEQAEEAPEVVVTGSRIRVTPGFDTPNPVVSLSAETIQSSGTTNLTDFLTSYPALQGSSSSADNSGSGAGIGATGLNLLDLRNLGTERTLVLVDGRRHVAGLPGSAAVDINTIPNDLVQRVEVLTGGASAIYGADGVTGVVNFILKKDFEGLTARAQAGISEYGDAGQRLISVTAGKNFAGGRGNVALAYEYSSEDRLQERDRKRLSGTERTGFYLNPDDPENQSGYTGGATNGIPDYVPLKDVRYYDTNREGGIDVNADGFPDYFVGFGGGLTAFDPGRFVPNFYQQGGNGTSISDYVNDLLPDVRRHVANAIAHFDVSDKVTIFAEGKYANTRSYSLGQPTYDYYLLTQPDNPFLPAGALAANQAATAAGACDDPDTGDLEACEILVNRDNFDLGRRGEDITRETWRGVIGVRGELSSHLNYEASYTYGRTDVTSRYIGDILDDRFYAAIDVVQGPNGPTCRVNVDPTAVPNQPYNSTRDVFAPTTFAAGQCIPLNIFGENRNSQAALDWIRTDTTDRARIEQHVASAYLSGDLGGLFTLPGGAVAFSVGAEYRKEKSRFIPDAIAAQGLTFTNALTTDAGEYDVKEVFGELRIPLIRNGFVHQLEVGGAVRYSDYSTIGNTTSWKVDGSFAPVRDITFTGTYSKAVRAPNIGELFSGLSQTFEFITDPCNTNELPNGTQYRAANCAALLGGLGADPATFRDTRSSNIPGFQGGNANLRQEEATTWTVGAILQPRFVPGLSLRADWYDIRLENAINTVAPEQIAQLCVDQPTLDNVFCGGIVRQNGGATPGFITGFTVTPQNVAEFRTAGLDVNLNYRLRTDTLGTFNLSVVGNYLDRLQFVGTPGADVTNRRQESLYRAPKYTVTGDLTWQKGPVTINYGIQWFDKTLRFSNLEIEGNEDIVAPEYFWLKQRWQHDVYAAFDVNDQFQIYGGVNNVFGQRPDIGTTTYPVSSVGRFGFVGARMKL</sequence>
<keyword evidence="15" id="KW-1185">Reference proteome</keyword>